<evidence type="ECO:0000256" key="3">
    <source>
        <dbReference type="ARBA" id="ARBA00022692"/>
    </source>
</evidence>
<feature type="transmembrane region" description="Helical" evidence="11">
    <location>
        <begin position="41"/>
        <end position="63"/>
    </location>
</feature>
<dbReference type="Proteomes" id="UP000521872">
    <property type="component" value="Unassembled WGS sequence"/>
</dbReference>
<feature type="compositionally biased region" description="Low complexity" evidence="12">
    <location>
        <begin position="244"/>
        <end position="254"/>
    </location>
</feature>
<feature type="region of interest" description="Disordered" evidence="12">
    <location>
        <begin position="217"/>
        <end position="299"/>
    </location>
</feature>
<keyword evidence="15" id="KW-1185">Reference proteome</keyword>
<evidence type="ECO:0000313" key="15">
    <source>
        <dbReference type="Proteomes" id="UP000521872"/>
    </source>
</evidence>
<feature type="region of interest" description="Disordered" evidence="12">
    <location>
        <begin position="128"/>
        <end position="181"/>
    </location>
</feature>
<keyword evidence="2 11" id="KW-0808">Transferase</keyword>
<keyword evidence="5 11" id="KW-0472">Membrane</keyword>
<evidence type="ECO:0000256" key="8">
    <source>
        <dbReference type="ARBA" id="ARBA00023315"/>
    </source>
</evidence>
<dbReference type="PANTHER" id="PTHR22883:SF23">
    <property type="entry name" value="PALMITOYLTRANSFERASE ZDHHC6"/>
    <property type="match status" value="1"/>
</dbReference>
<keyword evidence="4 11" id="KW-1133">Transmembrane helix</keyword>
<dbReference type="GO" id="GO:0019706">
    <property type="term" value="F:protein-cysteine S-palmitoyltransferase activity"/>
    <property type="evidence" value="ECO:0007669"/>
    <property type="project" value="UniProtKB-EC"/>
</dbReference>
<accession>A0A8H4QL11</accession>
<feature type="compositionally biased region" description="Polar residues" evidence="12">
    <location>
        <begin position="169"/>
        <end position="181"/>
    </location>
</feature>
<evidence type="ECO:0000256" key="10">
    <source>
        <dbReference type="ARBA" id="ARBA00048048"/>
    </source>
</evidence>
<keyword evidence="7" id="KW-0449">Lipoprotein</keyword>
<evidence type="ECO:0000256" key="12">
    <source>
        <dbReference type="SAM" id="MobiDB-lite"/>
    </source>
</evidence>
<dbReference type="EMBL" id="JAACJL010000057">
    <property type="protein sequence ID" value="KAF4612322.1"/>
    <property type="molecule type" value="Genomic_DNA"/>
</dbReference>
<evidence type="ECO:0000256" key="1">
    <source>
        <dbReference type="ARBA" id="ARBA00004141"/>
    </source>
</evidence>
<dbReference type="InterPro" id="IPR039859">
    <property type="entry name" value="PFA4/ZDH16/20/ERF2-like"/>
</dbReference>
<keyword evidence="8 11" id="KW-0012">Acyltransferase</keyword>
<dbReference type="GO" id="GO:0005783">
    <property type="term" value="C:endoplasmic reticulum"/>
    <property type="evidence" value="ECO:0007669"/>
    <property type="project" value="TreeGrafter"/>
</dbReference>
<dbReference type="GO" id="GO:0006612">
    <property type="term" value="P:protein targeting to membrane"/>
    <property type="evidence" value="ECO:0007669"/>
    <property type="project" value="TreeGrafter"/>
</dbReference>
<evidence type="ECO:0000256" key="2">
    <source>
        <dbReference type="ARBA" id="ARBA00022679"/>
    </source>
</evidence>
<feature type="compositionally biased region" description="Polar residues" evidence="12">
    <location>
        <begin position="233"/>
        <end position="243"/>
    </location>
</feature>
<dbReference type="EC" id="2.3.1.225" evidence="11"/>
<gene>
    <name evidence="14" type="ORF">D9613_003898</name>
</gene>
<organism evidence="14 15">
    <name type="scientific">Agrocybe pediades</name>
    <dbReference type="NCBI Taxonomy" id="84607"/>
    <lineage>
        <taxon>Eukaryota</taxon>
        <taxon>Fungi</taxon>
        <taxon>Dikarya</taxon>
        <taxon>Basidiomycota</taxon>
        <taxon>Agaricomycotina</taxon>
        <taxon>Agaricomycetes</taxon>
        <taxon>Agaricomycetidae</taxon>
        <taxon>Agaricales</taxon>
        <taxon>Agaricineae</taxon>
        <taxon>Strophariaceae</taxon>
        <taxon>Agrocybe</taxon>
    </lineage>
</organism>
<protein>
    <recommendedName>
        <fullName evidence="11">Palmitoyltransferase</fullName>
        <ecNumber evidence="11">2.3.1.225</ecNumber>
    </recommendedName>
</protein>
<comment type="caution">
    <text evidence="14">The sequence shown here is derived from an EMBL/GenBank/DDBJ whole genome shotgun (WGS) entry which is preliminary data.</text>
</comment>
<evidence type="ECO:0000259" key="13">
    <source>
        <dbReference type="Pfam" id="PF01529"/>
    </source>
</evidence>
<dbReference type="GO" id="GO:0005794">
    <property type="term" value="C:Golgi apparatus"/>
    <property type="evidence" value="ECO:0007669"/>
    <property type="project" value="TreeGrafter"/>
</dbReference>
<dbReference type="Pfam" id="PF01529">
    <property type="entry name" value="DHHC"/>
    <property type="match status" value="1"/>
</dbReference>
<feature type="compositionally biased region" description="Basic and acidic residues" evidence="12">
    <location>
        <begin position="144"/>
        <end position="157"/>
    </location>
</feature>
<comment type="similarity">
    <text evidence="9">Belongs to the DHHC palmitoyltransferase family. PFA5 subfamily.</text>
</comment>
<dbReference type="InterPro" id="IPR001594">
    <property type="entry name" value="Palmitoyltrfase_DHHC"/>
</dbReference>
<comment type="domain">
    <text evidence="11">The DHHC domain is required for palmitoyltransferase activity.</text>
</comment>
<evidence type="ECO:0000256" key="7">
    <source>
        <dbReference type="ARBA" id="ARBA00023288"/>
    </source>
</evidence>
<keyword evidence="3 11" id="KW-0812">Transmembrane</keyword>
<keyword evidence="6" id="KW-0564">Palmitate</keyword>
<evidence type="ECO:0000313" key="14">
    <source>
        <dbReference type="EMBL" id="KAF4612322.1"/>
    </source>
</evidence>
<comment type="subcellular location">
    <subcellularLocation>
        <location evidence="1">Membrane</location>
        <topology evidence="1">Multi-pass membrane protein</topology>
    </subcellularLocation>
</comment>
<feature type="transmembrane region" description="Helical" evidence="11">
    <location>
        <begin position="357"/>
        <end position="382"/>
    </location>
</feature>
<dbReference type="GO" id="GO:0016020">
    <property type="term" value="C:membrane"/>
    <property type="evidence" value="ECO:0007669"/>
    <property type="project" value="UniProtKB-SubCell"/>
</dbReference>
<feature type="compositionally biased region" description="Polar residues" evidence="12">
    <location>
        <begin position="134"/>
        <end position="143"/>
    </location>
</feature>
<feature type="transmembrane region" description="Helical" evidence="11">
    <location>
        <begin position="394"/>
        <end position="414"/>
    </location>
</feature>
<reference evidence="14 15" key="1">
    <citation type="submission" date="2019-12" db="EMBL/GenBank/DDBJ databases">
        <authorList>
            <person name="Floudas D."/>
            <person name="Bentzer J."/>
            <person name="Ahren D."/>
            <person name="Johansson T."/>
            <person name="Persson P."/>
            <person name="Tunlid A."/>
        </authorList>
    </citation>
    <scope>NUCLEOTIDE SEQUENCE [LARGE SCALE GENOMIC DNA]</scope>
    <source>
        <strain evidence="14 15">CBS 102.39</strain>
    </source>
</reference>
<feature type="domain" description="Palmitoyltransferase DHHC" evidence="13">
    <location>
        <begin position="312"/>
        <end position="431"/>
    </location>
</feature>
<evidence type="ECO:0000256" key="9">
    <source>
        <dbReference type="ARBA" id="ARBA00038298"/>
    </source>
</evidence>
<feature type="compositionally biased region" description="Basic and acidic residues" evidence="12">
    <location>
        <begin position="283"/>
        <end position="293"/>
    </location>
</feature>
<feature type="transmembrane region" description="Helical" evidence="11">
    <location>
        <begin position="83"/>
        <end position="105"/>
    </location>
</feature>
<evidence type="ECO:0000256" key="6">
    <source>
        <dbReference type="ARBA" id="ARBA00023139"/>
    </source>
</evidence>
<feature type="compositionally biased region" description="Low complexity" evidence="12">
    <location>
        <begin position="271"/>
        <end position="282"/>
    </location>
</feature>
<sequence length="533" mass="60260">MQAMNRDSKAKDPNSTCCGVIEESVEAAREKRENRTKAQPWIVRKLMVGVTVGIMGYTAYVYIRHLCLPMIWKRNDAPASRGTGIALLVVFCVLYLWMLVSYFRVVVTSPGFARDYVPKSERPLIPIEAPRDSWPSTAPSRTSGVHDLEAGHRDPLQRPRSFSAPPVKNDSSTSPYGSELQQRENGLAGISYEDLLKRDGVATQNMEQEAGVMDSIVPPKPAFMQDSHPRASGNPSGSQLSPVATSATSNTLLSSDKRQKSGSVVKKSKEASIAGTTATTTQDAKKAERERRLQSLNVTRRPPPIAVLQPVQRYCTVDQMLKPYRTHHCRACGTCVLKYDHHCPWIGQCVGARNHKFFLNFCQATSVLTSYVLGTLIAYTVIRVRSTSGDLDAQEIVIIALSGLFLLFTFMLLVSHINLTLKGQTTVESMQIRTMKDRERRVLARGFRWWEVGAKRRKQREWDYEWGRLNQEGNIWWRGNAYEEWVDVMGKNPLGWIFPIGTTGNKGLDYPVNPRFDSEGRWRRRSEWPEHLR</sequence>
<comment type="catalytic activity">
    <reaction evidence="10 11">
        <text>L-cysteinyl-[protein] + hexadecanoyl-CoA = S-hexadecanoyl-L-cysteinyl-[protein] + CoA</text>
        <dbReference type="Rhea" id="RHEA:36683"/>
        <dbReference type="Rhea" id="RHEA-COMP:10131"/>
        <dbReference type="Rhea" id="RHEA-COMP:11032"/>
        <dbReference type="ChEBI" id="CHEBI:29950"/>
        <dbReference type="ChEBI" id="CHEBI:57287"/>
        <dbReference type="ChEBI" id="CHEBI:57379"/>
        <dbReference type="ChEBI" id="CHEBI:74151"/>
        <dbReference type="EC" id="2.3.1.225"/>
    </reaction>
</comment>
<dbReference type="AlphaFoldDB" id="A0A8H4QL11"/>
<evidence type="ECO:0000256" key="11">
    <source>
        <dbReference type="RuleBase" id="RU079119"/>
    </source>
</evidence>
<evidence type="ECO:0000256" key="5">
    <source>
        <dbReference type="ARBA" id="ARBA00023136"/>
    </source>
</evidence>
<dbReference type="PANTHER" id="PTHR22883">
    <property type="entry name" value="ZINC FINGER DHHC DOMAIN CONTAINING PROTEIN"/>
    <property type="match status" value="1"/>
</dbReference>
<dbReference type="PROSITE" id="PS50216">
    <property type="entry name" value="DHHC"/>
    <property type="match status" value="1"/>
</dbReference>
<proteinExistence type="inferred from homology"/>
<name>A0A8H4QL11_9AGAR</name>
<evidence type="ECO:0000256" key="4">
    <source>
        <dbReference type="ARBA" id="ARBA00022989"/>
    </source>
</evidence>